<dbReference type="Proteomes" id="UP000054564">
    <property type="component" value="Unassembled WGS sequence"/>
</dbReference>
<dbReference type="InterPro" id="IPR008906">
    <property type="entry name" value="HATC_C_dom"/>
</dbReference>
<dbReference type="EMBL" id="AJIL01000027">
    <property type="protein sequence ID" value="KNF01829.1"/>
    <property type="molecule type" value="Genomic_DNA"/>
</dbReference>
<protein>
    <recommendedName>
        <fullName evidence="1">HAT C-terminal dimerisation domain-containing protein</fullName>
    </recommendedName>
</protein>
<name>A0A0L0VRD0_9BASI</name>
<organism evidence="2 3">
    <name type="scientific">Puccinia striiformis f. sp. tritici PST-78</name>
    <dbReference type="NCBI Taxonomy" id="1165861"/>
    <lineage>
        <taxon>Eukaryota</taxon>
        <taxon>Fungi</taxon>
        <taxon>Dikarya</taxon>
        <taxon>Basidiomycota</taxon>
        <taxon>Pucciniomycotina</taxon>
        <taxon>Pucciniomycetes</taxon>
        <taxon>Pucciniales</taxon>
        <taxon>Pucciniaceae</taxon>
        <taxon>Puccinia</taxon>
    </lineage>
</organism>
<gene>
    <name evidence="2" type="ORF">PSTG_04948</name>
</gene>
<feature type="domain" description="HAT C-terminal dimerisation" evidence="1">
    <location>
        <begin position="574"/>
        <end position="606"/>
    </location>
</feature>
<keyword evidence="3" id="KW-1185">Reference proteome</keyword>
<dbReference type="InterPro" id="IPR012337">
    <property type="entry name" value="RNaseH-like_sf"/>
</dbReference>
<dbReference type="AlphaFoldDB" id="A0A0L0VRD0"/>
<dbReference type="PANTHER" id="PTHR47501">
    <property type="entry name" value="TRANSPOSASE-RELATED"/>
    <property type="match status" value="1"/>
</dbReference>
<dbReference type="Pfam" id="PF05699">
    <property type="entry name" value="Dimer_Tnp_hAT"/>
    <property type="match status" value="1"/>
</dbReference>
<proteinExistence type="predicted"/>
<dbReference type="SUPFAM" id="SSF53098">
    <property type="entry name" value="Ribonuclease H-like"/>
    <property type="match status" value="1"/>
</dbReference>
<evidence type="ECO:0000259" key="1">
    <source>
        <dbReference type="Pfam" id="PF05699"/>
    </source>
</evidence>
<comment type="caution">
    <text evidence="2">The sequence shown here is derived from an EMBL/GenBank/DDBJ whole genome shotgun (WGS) entry which is preliminary data.</text>
</comment>
<reference evidence="3" key="1">
    <citation type="submission" date="2014-03" db="EMBL/GenBank/DDBJ databases">
        <title>The Genome Sequence of Puccinia striiformis f. sp. tritici PST-78.</title>
        <authorList>
            <consortium name="The Broad Institute Genome Sequencing Platform"/>
            <person name="Cuomo C."/>
            <person name="Hulbert S."/>
            <person name="Chen X."/>
            <person name="Walker B."/>
            <person name="Young S.K."/>
            <person name="Zeng Q."/>
            <person name="Gargeya S."/>
            <person name="Fitzgerald M."/>
            <person name="Haas B."/>
            <person name="Abouelleil A."/>
            <person name="Alvarado L."/>
            <person name="Arachchi H.M."/>
            <person name="Berlin A.M."/>
            <person name="Chapman S.B."/>
            <person name="Goldberg J."/>
            <person name="Griggs A."/>
            <person name="Gujja S."/>
            <person name="Hansen M."/>
            <person name="Howarth C."/>
            <person name="Imamovic A."/>
            <person name="Larimer J."/>
            <person name="McCowan C."/>
            <person name="Montmayeur A."/>
            <person name="Murphy C."/>
            <person name="Neiman D."/>
            <person name="Pearson M."/>
            <person name="Priest M."/>
            <person name="Roberts A."/>
            <person name="Saif S."/>
            <person name="Shea T."/>
            <person name="Sisk P."/>
            <person name="Sykes S."/>
            <person name="Wortman J."/>
            <person name="Nusbaum C."/>
            <person name="Birren B."/>
        </authorList>
    </citation>
    <scope>NUCLEOTIDE SEQUENCE [LARGE SCALE GENOMIC DNA]</scope>
    <source>
        <strain evidence="3">race PST-78</strain>
    </source>
</reference>
<dbReference type="GO" id="GO:0046983">
    <property type="term" value="F:protein dimerization activity"/>
    <property type="evidence" value="ECO:0007669"/>
    <property type="project" value="InterPro"/>
</dbReference>
<accession>A0A0L0VRD0</accession>
<dbReference type="PANTHER" id="PTHR47501:SF5">
    <property type="entry name" value="HAT C-TERMINAL DIMERISATION DOMAIN-CONTAINING PROTEIN"/>
    <property type="match status" value="1"/>
</dbReference>
<evidence type="ECO:0000313" key="3">
    <source>
        <dbReference type="Proteomes" id="UP000054564"/>
    </source>
</evidence>
<evidence type="ECO:0000313" key="2">
    <source>
        <dbReference type="EMBL" id="KNF01829.1"/>
    </source>
</evidence>
<sequence length="694" mass="78964">MAIKKVKDLVSKFERGGHKVQQKNKMVSKRPRENEFDKKILDQLRLLSCIKSSQSCAQMDDPVMGLGALFNCLRPGSGVYSAEASIADANLLYLTLKNKVLSQLQAIKSKVTIIHDVWTVNKFPQARPAFLGISAGYVTDDWEYKVCHLGIKYVTWTTKGQLLAVPFANLITKAALHEKISPFQTQTADSGSDNEAMVEEVDELISKKTGTELNLSSNYIRSFSHQIHLIMTIGLEAIQVDPAGLVKDKRSMLGCVPILAPIGDGSGEADALDEDDLFGFEDELDSFDDDEMYDYDSSDGEIKRKGKIHDILEKVKYVIDKIKKSSTQQTAFQTWAKELKYEGPTLNDAYGDRWNINYKVWARGYQAREVINKLLQNENERQKKEGEKNFFRQKNEISENDWEVVQTFTVLFSELYSSQEKMEGEKSSACLMISEYRYLLAFIKKQKTLNKEPEFERMYEGMTEEINKSLTEALSCTPLLLATVLNPAYRFSIFEMCFPDHYAHVKSLIKDSYTKRKSELDELARSRTTSDHQPQRSELRRAHDEVDFFPDVLDSELATYIEGKYKLPSSQADQCLQWWKDHHQEFPTLSSLAKDYLSCTSDSTSLIKPSFISAGDTCRSGQDKRSLKTIERCVSAGQWLHQGIKLDGHFGAVQSHIDNLNPADLLLVDPAEFATLNRPIRNIHNQSSLLQFFH</sequence>